<dbReference type="AlphaFoldDB" id="A0A9R1QL97"/>
<name>A0A9R1QL97_TRITD</name>
<keyword evidence="3" id="KW-1185">Reference proteome</keyword>
<protein>
    <submittedName>
        <fullName evidence="2">Uncharacterized protein</fullName>
    </submittedName>
</protein>
<dbReference type="Gramene" id="TRITD3Bv1G168420.1">
    <property type="protein sequence ID" value="TRITD3Bv1G168420.1"/>
    <property type="gene ID" value="TRITD3Bv1G168420"/>
</dbReference>
<accession>A0A9R1QL97</accession>
<sequence>MALSSSPWFLFSWQKDGGRSTRHGEPWVTPSFLSKAREGKGRRGEAPDRGAERCPDPQRHLHRRVVVQVVLEEGHGWMERSMDGGGTLAPHPPMDDDGGGHLLVGWGAKLAVALDARDGLQHLDFKGHHNGNGRMSTMAGVQVQARFTQTRPVSMAQTVGPPMAMFPAGVHGVSQQLFYDLFHRNPHKRSSLVRRESITNTYIPRDLHYA</sequence>
<feature type="region of interest" description="Disordered" evidence="1">
    <location>
        <begin position="35"/>
        <end position="56"/>
    </location>
</feature>
<organism evidence="2 3">
    <name type="scientific">Triticum turgidum subsp. durum</name>
    <name type="common">Durum wheat</name>
    <name type="synonym">Triticum durum</name>
    <dbReference type="NCBI Taxonomy" id="4567"/>
    <lineage>
        <taxon>Eukaryota</taxon>
        <taxon>Viridiplantae</taxon>
        <taxon>Streptophyta</taxon>
        <taxon>Embryophyta</taxon>
        <taxon>Tracheophyta</taxon>
        <taxon>Spermatophyta</taxon>
        <taxon>Magnoliopsida</taxon>
        <taxon>Liliopsida</taxon>
        <taxon>Poales</taxon>
        <taxon>Poaceae</taxon>
        <taxon>BOP clade</taxon>
        <taxon>Pooideae</taxon>
        <taxon>Triticodae</taxon>
        <taxon>Triticeae</taxon>
        <taxon>Triticinae</taxon>
        <taxon>Triticum</taxon>
    </lineage>
</organism>
<evidence type="ECO:0000256" key="1">
    <source>
        <dbReference type="SAM" id="MobiDB-lite"/>
    </source>
</evidence>
<evidence type="ECO:0000313" key="3">
    <source>
        <dbReference type="Proteomes" id="UP000324705"/>
    </source>
</evidence>
<dbReference type="EMBL" id="LT934116">
    <property type="protein sequence ID" value="VAH79509.1"/>
    <property type="molecule type" value="Genomic_DNA"/>
</dbReference>
<gene>
    <name evidence="2" type="ORF">TRITD_3Bv1G168420</name>
</gene>
<dbReference type="Proteomes" id="UP000324705">
    <property type="component" value="Chromosome 3B"/>
</dbReference>
<reference evidence="2 3" key="1">
    <citation type="submission" date="2017-09" db="EMBL/GenBank/DDBJ databases">
        <authorList>
            <consortium name="International Durum Wheat Genome Sequencing Consortium (IDWGSC)"/>
            <person name="Milanesi L."/>
        </authorList>
    </citation>
    <scope>NUCLEOTIDE SEQUENCE [LARGE SCALE GENOMIC DNA]</scope>
    <source>
        <strain evidence="3">cv. Svevo</strain>
    </source>
</reference>
<proteinExistence type="predicted"/>
<evidence type="ECO:0000313" key="2">
    <source>
        <dbReference type="EMBL" id="VAH79509.1"/>
    </source>
</evidence>